<accession>A0A1S7TNE9</accession>
<comment type="caution">
    <text evidence="1">The sequence shown here is derived from an EMBL/GenBank/DDBJ whole genome shotgun (WGS) entry which is preliminary data.</text>
</comment>
<evidence type="ECO:0000313" key="2">
    <source>
        <dbReference type="Proteomes" id="UP000192140"/>
    </source>
</evidence>
<dbReference type="AlphaFoldDB" id="A0A1S7TNE9"/>
<protein>
    <submittedName>
        <fullName evidence="1">Uncharacterized protein</fullName>
    </submittedName>
</protein>
<dbReference type="Proteomes" id="UP000192140">
    <property type="component" value="Unassembled WGS sequence"/>
</dbReference>
<evidence type="ECO:0000313" key="1">
    <source>
        <dbReference type="EMBL" id="CVI55807.1"/>
    </source>
</evidence>
<name>A0A1S7TNE9_9HYPH</name>
<keyword evidence="2" id="KW-1185">Reference proteome</keyword>
<reference evidence="1" key="1">
    <citation type="submission" date="2016-01" db="EMBL/GenBank/DDBJ databases">
        <authorList>
            <person name="Regsiter A."/>
            <person name="william w."/>
        </authorList>
    </citation>
    <scope>NUCLEOTIDE SEQUENCE</scope>
    <source>
        <strain evidence="1">NCPPB 1641</strain>
    </source>
</reference>
<sequence length="58" mass="6550">MLIAALQFNQLLFTALRAASHFGACFLCLPIAARRLSHFRQFRTKYPAFALVGAKGWH</sequence>
<proteinExistence type="predicted"/>
<gene>
    <name evidence="1" type="ORF">AGR7A_Cc230021</name>
</gene>
<organism evidence="1 2">
    <name type="scientific">Agrobacterium deltaense NCPPB 1641</name>
    <dbReference type="NCBI Taxonomy" id="1183425"/>
    <lineage>
        <taxon>Bacteria</taxon>
        <taxon>Pseudomonadati</taxon>
        <taxon>Pseudomonadota</taxon>
        <taxon>Alphaproteobacteria</taxon>
        <taxon>Hyphomicrobiales</taxon>
        <taxon>Rhizobiaceae</taxon>
        <taxon>Rhizobium/Agrobacterium group</taxon>
        <taxon>Agrobacterium</taxon>
    </lineage>
</organism>
<dbReference type="EMBL" id="FCNP01000016">
    <property type="protein sequence ID" value="CVI55807.1"/>
    <property type="molecule type" value="Genomic_DNA"/>
</dbReference>